<dbReference type="SMART" id="SM00198">
    <property type="entry name" value="SCP"/>
    <property type="match status" value="1"/>
</dbReference>
<dbReference type="Gene3D" id="3.40.33.10">
    <property type="entry name" value="CAP"/>
    <property type="match status" value="1"/>
</dbReference>
<dbReference type="AlphaFoldDB" id="A0A368FBE8"/>
<protein>
    <submittedName>
        <fullName evidence="2">SCP-like protein</fullName>
    </submittedName>
</protein>
<dbReference type="SUPFAM" id="SSF55797">
    <property type="entry name" value="PR-1-like"/>
    <property type="match status" value="1"/>
</dbReference>
<name>A0A368FBE8_ANCCA</name>
<dbReference type="EMBL" id="JOJR01001929">
    <property type="protein sequence ID" value="RCN29476.1"/>
    <property type="molecule type" value="Genomic_DNA"/>
</dbReference>
<reference evidence="2 3" key="1">
    <citation type="submission" date="2014-10" db="EMBL/GenBank/DDBJ databases">
        <title>Draft genome of the hookworm Ancylostoma caninum.</title>
        <authorList>
            <person name="Mitreva M."/>
        </authorList>
    </citation>
    <scope>NUCLEOTIDE SEQUENCE [LARGE SCALE GENOMIC DNA]</scope>
    <source>
        <strain evidence="2 3">Baltimore</strain>
    </source>
</reference>
<dbReference type="PANTHER" id="PTHR10334">
    <property type="entry name" value="CYSTEINE-RICH SECRETORY PROTEIN-RELATED"/>
    <property type="match status" value="1"/>
</dbReference>
<comment type="caution">
    <text evidence="2">The sequence shown here is derived from an EMBL/GenBank/DDBJ whole genome shotgun (WGS) entry which is preliminary data.</text>
</comment>
<dbReference type="InterPro" id="IPR001283">
    <property type="entry name" value="CRISP-related"/>
</dbReference>
<dbReference type="InterPro" id="IPR035940">
    <property type="entry name" value="CAP_sf"/>
</dbReference>
<feature type="domain" description="SCP" evidence="1">
    <location>
        <begin position="4"/>
        <end position="151"/>
    </location>
</feature>
<dbReference type="CDD" id="cd05380">
    <property type="entry name" value="CAP_euk"/>
    <property type="match status" value="1"/>
</dbReference>
<dbReference type="OrthoDB" id="5877551at2759"/>
<dbReference type="Pfam" id="PF00188">
    <property type="entry name" value="CAP"/>
    <property type="match status" value="1"/>
</dbReference>
<dbReference type="Proteomes" id="UP000252519">
    <property type="component" value="Unassembled WGS sequence"/>
</dbReference>
<sequence length="189" mass="21991">MTNEWTNLILDYHNSVRSKIAFGMERNHTGKLPTAKNMYELTWDCELEKLAEQIAENEDYDLESIQPHSANIDHRSHCPNFEMDYNLVFGKSLRRWNYEVREFGQTSPDNLYSDDSLEHFANMAHGKNTKVGCSYYRKGRAVTFVCVYDIAPEWDQPIYELGSKCAKDDDCTTYEGSKCDMLCVKPKEK</sequence>
<gene>
    <name evidence="2" type="ORF">ANCCAN_24765</name>
</gene>
<accession>A0A368FBE8</accession>
<keyword evidence="3" id="KW-1185">Reference proteome</keyword>
<evidence type="ECO:0000259" key="1">
    <source>
        <dbReference type="SMART" id="SM00198"/>
    </source>
</evidence>
<organism evidence="2 3">
    <name type="scientific">Ancylostoma caninum</name>
    <name type="common">Dog hookworm</name>
    <dbReference type="NCBI Taxonomy" id="29170"/>
    <lineage>
        <taxon>Eukaryota</taxon>
        <taxon>Metazoa</taxon>
        <taxon>Ecdysozoa</taxon>
        <taxon>Nematoda</taxon>
        <taxon>Chromadorea</taxon>
        <taxon>Rhabditida</taxon>
        <taxon>Rhabditina</taxon>
        <taxon>Rhabditomorpha</taxon>
        <taxon>Strongyloidea</taxon>
        <taxon>Ancylostomatidae</taxon>
        <taxon>Ancylostomatinae</taxon>
        <taxon>Ancylostoma</taxon>
    </lineage>
</organism>
<evidence type="ECO:0000313" key="2">
    <source>
        <dbReference type="EMBL" id="RCN29476.1"/>
    </source>
</evidence>
<evidence type="ECO:0000313" key="3">
    <source>
        <dbReference type="Proteomes" id="UP000252519"/>
    </source>
</evidence>
<dbReference type="STRING" id="29170.A0A368FBE8"/>
<dbReference type="InterPro" id="IPR014044">
    <property type="entry name" value="CAP_dom"/>
</dbReference>
<proteinExistence type="predicted"/>